<evidence type="ECO:0000256" key="13">
    <source>
        <dbReference type="ARBA" id="ARBA00023277"/>
    </source>
</evidence>
<evidence type="ECO:0000256" key="16">
    <source>
        <dbReference type="ARBA" id="ARBA00048647"/>
    </source>
</evidence>
<comment type="catalytic activity">
    <reaction evidence="16">
        <text>L-seryl-[protein] + GDP-beta-L-fucose = 3-O-(alpha-L-fucosyl)-L-seryl-[protein] + GDP + H(+)</text>
        <dbReference type="Rhea" id="RHEA:63644"/>
        <dbReference type="Rhea" id="RHEA-COMP:9863"/>
        <dbReference type="Rhea" id="RHEA-COMP:17914"/>
        <dbReference type="ChEBI" id="CHEBI:15378"/>
        <dbReference type="ChEBI" id="CHEBI:29999"/>
        <dbReference type="ChEBI" id="CHEBI:57273"/>
        <dbReference type="ChEBI" id="CHEBI:58189"/>
        <dbReference type="ChEBI" id="CHEBI:189632"/>
        <dbReference type="EC" id="2.4.1.221"/>
    </reaction>
    <physiologicalReaction direction="left-to-right" evidence="16">
        <dbReference type="Rhea" id="RHEA:63645"/>
    </physiologicalReaction>
</comment>
<dbReference type="GO" id="GO:0008593">
    <property type="term" value="P:regulation of Notch signaling pathway"/>
    <property type="evidence" value="ECO:0000318"/>
    <property type="project" value="GO_Central"/>
</dbReference>
<evidence type="ECO:0000256" key="8">
    <source>
        <dbReference type="ARBA" id="ARBA00022824"/>
    </source>
</evidence>
<dbReference type="Ensembl" id="ENSOANT00000007152.3">
    <property type="protein sequence ID" value="ENSOANP00000007150.2"/>
    <property type="gene ID" value="ENSOANG00000004509.3"/>
</dbReference>
<dbReference type="UniPathway" id="UPA00378"/>
<organism evidence="19 20">
    <name type="scientific">Ornithorhynchus anatinus</name>
    <name type="common">Duckbill platypus</name>
    <dbReference type="NCBI Taxonomy" id="9258"/>
    <lineage>
        <taxon>Eukaryota</taxon>
        <taxon>Metazoa</taxon>
        <taxon>Chordata</taxon>
        <taxon>Craniata</taxon>
        <taxon>Vertebrata</taxon>
        <taxon>Euteleostomi</taxon>
        <taxon>Mammalia</taxon>
        <taxon>Monotremata</taxon>
        <taxon>Ornithorhynchidae</taxon>
        <taxon>Ornithorhynchus</taxon>
    </lineage>
</organism>
<keyword evidence="18" id="KW-0732">Signal</keyword>
<keyword evidence="8" id="KW-0256">Endoplasmic reticulum</keyword>
<dbReference type="FunFam" id="3.40.50.11340:FF:000001">
    <property type="entry name" value="GDP-fucose protein O-fucosyltransferase 1"/>
    <property type="match status" value="1"/>
</dbReference>
<accession>F7FQ87</accession>
<feature type="region of interest" description="Disordered" evidence="17">
    <location>
        <begin position="400"/>
        <end position="434"/>
    </location>
</feature>
<comment type="catalytic activity">
    <reaction evidence="15">
        <text>L-threonyl-[protein] + GDP-beta-L-fucose = 3-O-(alpha-L-fucosyl)-L-threonyl-[protein] + GDP + H(+)</text>
        <dbReference type="Rhea" id="RHEA:70491"/>
        <dbReference type="Rhea" id="RHEA-COMP:11060"/>
        <dbReference type="Rhea" id="RHEA-COMP:17915"/>
        <dbReference type="ChEBI" id="CHEBI:15378"/>
        <dbReference type="ChEBI" id="CHEBI:30013"/>
        <dbReference type="ChEBI" id="CHEBI:57273"/>
        <dbReference type="ChEBI" id="CHEBI:58189"/>
        <dbReference type="ChEBI" id="CHEBI:189631"/>
        <dbReference type="EC" id="2.4.1.221"/>
    </reaction>
    <physiologicalReaction direction="left-to-right" evidence="15">
        <dbReference type="Rhea" id="RHEA:70492"/>
    </physiologicalReaction>
</comment>
<dbReference type="PANTHER" id="PTHR21420:SF3">
    <property type="entry name" value="GDP-FUCOSE PROTEIN O-FUCOSYLTRANSFERASE 1"/>
    <property type="match status" value="1"/>
</dbReference>
<dbReference type="FunCoup" id="F7FQ87">
    <property type="interactions" value="2030"/>
</dbReference>
<keyword evidence="12" id="KW-0294">Fucose metabolism</keyword>
<comment type="similarity">
    <text evidence="3">Belongs to the glycosyltransferase 65 family.</text>
</comment>
<dbReference type="Gene3D" id="3.40.50.11350">
    <property type="match status" value="1"/>
</dbReference>
<keyword evidence="13" id="KW-0119">Carbohydrate metabolism</keyword>
<dbReference type="GO" id="GO:0007219">
    <property type="term" value="P:Notch signaling pathway"/>
    <property type="evidence" value="ECO:0007669"/>
    <property type="project" value="UniProtKB-KW"/>
</dbReference>
<keyword evidence="10" id="KW-1015">Disulfide bond</keyword>
<protein>
    <recommendedName>
        <fullName evidence="5">GDP-fucose protein O-fucosyltransferase 1</fullName>
        <ecNumber evidence="4">2.4.1.221</ecNumber>
    </recommendedName>
    <alternativeName>
        <fullName evidence="14">Peptide-O-fucosyltransferase 1</fullName>
    </alternativeName>
</protein>
<dbReference type="InParanoid" id="F7FQ87"/>
<comment type="pathway">
    <text evidence="2">Protein modification; protein glycosylation.</text>
</comment>
<dbReference type="PANTHER" id="PTHR21420">
    <property type="entry name" value="GDP-FUCOSE PROTEIN O-FUCOSYLTRANSFERASE 1"/>
    <property type="match status" value="1"/>
</dbReference>
<sequence>MAAGWAAPRVLLLVLPLLGPGRARPWDPAGYLLYCPCMGRFGNQADHFLGSLAFAKLLNRTLAVPPWIEYQHHRPPYTNVHVPYEKYFELEPLLAYHRVVSLEDFMETLAPRHWPPDERVAYCFQAAAERSSDGKTCPMKDGNPFGPFWDQFDVNFSRSEVFSGLAFSPGYRDHWIQRFPASEHPVLALPGAPAQFPVLEEHRRLQKYMVWAPALARDGEAQISAHLVRPYVGIHLRIGSDWRNACGMLKDGSAGPHFMASPQCVGYHRPSAAKLTSAMCLPDLAEIERALSLWVGKVRARAVYVATDSESFVPEIRRLFKGAKKPRPATVLGHLSPTGTRSGLVRASGARETGTPGPTAPWGRGRPRFRAQSSSTGEERLGSLGPREVPGFTFPGLGFLTRTTGGRDPALPPTGRPPRTRIQRPAQSESPGPYGWGVVACGDADDVAPEIRWEARTRGLPGERMSSTRRNFLNRYVYFVFLLNKNPEGEFWAPVVFKREGGREGGIHISSRSKGVGASSGRAGQQGVAGFSASSAAVT</sequence>
<keyword evidence="20" id="KW-1185">Reference proteome</keyword>
<evidence type="ECO:0000256" key="9">
    <source>
        <dbReference type="ARBA" id="ARBA00022976"/>
    </source>
</evidence>
<dbReference type="EC" id="2.4.1.221" evidence="4"/>
<evidence type="ECO:0000256" key="18">
    <source>
        <dbReference type="SAM" id="SignalP"/>
    </source>
</evidence>
<dbReference type="GO" id="GO:0005783">
    <property type="term" value="C:endoplasmic reticulum"/>
    <property type="evidence" value="ECO:0000318"/>
    <property type="project" value="GO_Central"/>
</dbReference>
<evidence type="ECO:0000256" key="14">
    <source>
        <dbReference type="ARBA" id="ARBA00033080"/>
    </source>
</evidence>
<evidence type="ECO:0000313" key="19">
    <source>
        <dbReference type="Ensembl" id="ENSOANP00000007150.2"/>
    </source>
</evidence>
<dbReference type="Pfam" id="PF10250">
    <property type="entry name" value="O-FucT"/>
    <property type="match status" value="1"/>
</dbReference>
<evidence type="ECO:0000256" key="5">
    <source>
        <dbReference type="ARBA" id="ARBA00021745"/>
    </source>
</evidence>
<reference evidence="19" key="2">
    <citation type="submission" date="2025-09" db="UniProtKB">
        <authorList>
            <consortium name="Ensembl"/>
        </authorList>
    </citation>
    <scope>IDENTIFICATION</scope>
    <source>
        <strain evidence="19">Glennie</strain>
    </source>
</reference>
<dbReference type="AlphaFoldDB" id="F7FQ87"/>
<dbReference type="Gene3D" id="3.40.50.11340">
    <property type="match status" value="1"/>
</dbReference>
<comment type="subcellular location">
    <subcellularLocation>
        <location evidence="1">Endoplasmic reticulum</location>
    </subcellularLocation>
</comment>
<dbReference type="Bgee" id="ENSOANG00000004509">
    <property type="expression patterns" value="Expressed in fibroblast and 7 other cell types or tissues"/>
</dbReference>
<name>F7FQ87_ORNAN</name>
<dbReference type="CDD" id="cd11302">
    <property type="entry name" value="O-FucT-1"/>
    <property type="match status" value="1"/>
</dbReference>
<feature type="chain" id="PRO_5028183039" description="GDP-fucose protein O-fucosyltransferase 1" evidence="18">
    <location>
        <begin position="24"/>
        <end position="539"/>
    </location>
</feature>
<dbReference type="GeneTree" id="ENSGT00390000015634"/>
<dbReference type="InterPro" id="IPR019378">
    <property type="entry name" value="GDP-Fuc_O-FucTrfase"/>
</dbReference>
<evidence type="ECO:0000256" key="3">
    <source>
        <dbReference type="ARBA" id="ARBA00010626"/>
    </source>
</evidence>
<dbReference type="GO" id="GO:0006004">
    <property type="term" value="P:fucose metabolic process"/>
    <property type="evidence" value="ECO:0007669"/>
    <property type="project" value="UniProtKB-KW"/>
</dbReference>
<dbReference type="STRING" id="9258.ENSOANP00000007150"/>
<evidence type="ECO:0000256" key="2">
    <source>
        <dbReference type="ARBA" id="ARBA00004922"/>
    </source>
</evidence>
<dbReference type="InterPro" id="IPR039922">
    <property type="entry name" value="POFUT1"/>
</dbReference>
<dbReference type="eggNOG" id="KOG3849">
    <property type="taxonomic scope" value="Eukaryota"/>
</dbReference>
<evidence type="ECO:0000256" key="4">
    <source>
        <dbReference type="ARBA" id="ARBA00012196"/>
    </source>
</evidence>
<evidence type="ECO:0000313" key="20">
    <source>
        <dbReference type="Proteomes" id="UP000002279"/>
    </source>
</evidence>
<keyword evidence="6" id="KW-0328">Glycosyltransferase</keyword>
<feature type="region of interest" description="Disordered" evidence="17">
    <location>
        <begin position="329"/>
        <end position="387"/>
    </location>
</feature>
<evidence type="ECO:0000256" key="17">
    <source>
        <dbReference type="SAM" id="MobiDB-lite"/>
    </source>
</evidence>
<evidence type="ECO:0000256" key="11">
    <source>
        <dbReference type="ARBA" id="ARBA00023180"/>
    </source>
</evidence>
<dbReference type="GO" id="GO:0046922">
    <property type="term" value="F:peptide-O-fucosyltransferase activity"/>
    <property type="evidence" value="ECO:0000318"/>
    <property type="project" value="GO_Central"/>
</dbReference>
<keyword evidence="11" id="KW-0325">Glycoprotein</keyword>
<dbReference type="Proteomes" id="UP000002279">
    <property type="component" value="Unplaced"/>
</dbReference>
<evidence type="ECO:0000256" key="12">
    <source>
        <dbReference type="ARBA" id="ARBA00023253"/>
    </source>
</evidence>
<dbReference type="GO" id="GO:0036066">
    <property type="term" value="P:protein O-linked glycosylation via fucose"/>
    <property type="evidence" value="ECO:0000318"/>
    <property type="project" value="GO_Central"/>
</dbReference>
<evidence type="ECO:0000256" key="10">
    <source>
        <dbReference type="ARBA" id="ARBA00023157"/>
    </source>
</evidence>
<evidence type="ECO:0000256" key="7">
    <source>
        <dbReference type="ARBA" id="ARBA00022679"/>
    </source>
</evidence>
<evidence type="ECO:0000256" key="1">
    <source>
        <dbReference type="ARBA" id="ARBA00004240"/>
    </source>
</evidence>
<keyword evidence="9" id="KW-0914">Notch signaling pathway</keyword>
<reference evidence="19" key="1">
    <citation type="submission" date="2025-08" db="UniProtKB">
        <authorList>
            <consortium name="Ensembl"/>
        </authorList>
    </citation>
    <scope>IDENTIFICATION</scope>
    <source>
        <strain evidence="19">Glennie</strain>
    </source>
</reference>
<gene>
    <name evidence="19" type="primary">POFUT1</name>
</gene>
<proteinExistence type="inferred from homology"/>
<evidence type="ECO:0000256" key="15">
    <source>
        <dbReference type="ARBA" id="ARBA00047273"/>
    </source>
</evidence>
<feature type="signal peptide" evidence="18">
    <location>
        <begin position="1"/>
        <end position="23"/>
    </location>
</feature>
<evidence type="ECO:0000256" key="6">
    <source>
        <dbReference type="ARBA" id="ARBA00022676"/>
    </source>
</evidence>
<keyword evidence="7" id="KW-0808">Transferase</keyword>